<keyword evidence="3" id="KW-1185">Reference proteome</keyword>
<dbReference type="SUPFAM" id="SSF81321">
    <property type="entry name" value="Family A G protein-coupled receptor-like"/>
    <property type="match status" value="1"/>
</dbReference>
<dbReference type="EMBL" id="CP092624">
    <property type="protein sequence ID" value="UMM31842.1"/>
    <property type="molecule type" value="Genomic_DNA"/>
</dbReference>
<feature type="transmembrane region" description="Helical" evidence="1">
    <location>
        <begin position="36"/>
        <end position="60"/>
    </location>
</feature>
<dbReference type="AlphaFoldDB" id="A0AAE9EZY3"/>
<proteinExistence type="predicted"/>
<feature type="transmembrane region" description="Helical" evidence="1">
    <location>
        <begin position="206"/>
        <end position="229"/>
    </location>
</feature>
<sequence length="263" mass="29845">MNKIFEYGGVENIPLYNCSAMSPDAWTSQFGMQRPILGIISISYGSIMEVLFIPSLLAMLDKDLWRLSCYKIMFFVGIVDMLALAMNSISTGVLAFEGAVFCTHPVFIYHAGLCGLGLWCCSCLMNIMLLYTNVAHGVNNLMIMCGTFVFYGYICYVLCKANRTGKSSRIHIQSYQILYQSVAICFINQVSSSVYVVMNFMTVPEWLIVVAQLMWQLDHGCPVIIYMTMNPTIRSGCWRKIRKRRISSVQTTTIRPFQYRDAC</sequence>
<feature type="transmembrane region" description="Helical" evidence="1">
    <location>
        <begin position="108"/>
        <end position="131"/>
    </location>
</feature>
<protein>
    <recommendedName>
        <fullName evidence="4">G protein-coupled receptor</fullName>
    </recommendedName>
</protein>
<accession>A0AAE9EZY3</accession>
<keyword evidence="1" id="KW-0812">Transmembrane</keyword>
<dbReference type="Pfam" id="PF10321">
    <property type="entry name" value="7TM_GPCR_Srt"/>
    <property type="match status" value="1"/>
</dbReference>
<evidence type="ECO:0000313" key="3">
    <source>
        <dbReference type="Proteomes" id="UP000829354"/>
    </source>
</evidence>
<dbReference type="InterPro" id="IPR019425">
    <property type="entry name" value="7TM_GPCR_serpentine_rcpt_Srt"/>
</dbReference>
<dbReference type="Proteomes" id="UP000829354">
    <property type="component" value="Chromosome V"/>
</dbReference>
<reference evidence="2 3" key="1">
    <citation type="submission" date="2022-04" db="EMBL/GenBank/DDBJ databases">
        <title>Chromosome-level reference genomes for two strains of Caenorhabditis briggsae: an improved platform for comparative genomics.</title>
        <authorList>
            <person name="Stevens L."/>
            <person name="Andersen E."/>
        </authorList>
    </citation>
    <scope>NUCLEOTIDE SEQUENCE [LARGE SCALE GENOMIC DNA]</scope>
    <source>
        <strain evidence="2">VX34</strain>
        <tissue evidence="2">Whole-organism</tissue>
    </source>
</reference>
<evidence type="ECO:0000256" key="1">
    <source>
        <dbReference type="SAM" id="Phobius"/>
    </source>
</evidence>
<dbReference type="PANTHER" id="PTHR23021">
    <property type="entry name" value="SERPENTINE RECEPTOR, CLASS T"/>
    <property type="match status" value="1"/>
</dbReference>
<feature type="transmembrane region" description="Helical" evidence="1">
    <location>
        <begin position="72"/>
        <end position="96"/>
    </location>
</feature>
<feature type="transmembrane region" description="Helical" evidence="1">
    <location>
        <begin position="137"/>
        <end position="156"/>
    </location>
</feature>
<name>A0AAE9EZY3_CAEBR</name>
<organism evidence="2 3">
    <name type="scientific">Caenorhabditis briggsae</name>
    <dbReference type="NCBI Taxonomy" id="6238"/>
    <lineage>
        <taxon>Eukaryota</taxon>
        <taxon>Metazoa</taxon>
        <taxon>Ecdysozoa</taxon>
        <taxon>Nematoda</taxon>
        <taxon>Chromadorea</taxon>
        <taxon>Rhabditida</taxon>
        <taxon>Rhabditina</taxon>
        <taxon>Rhabditomorpha</taxon>
        <taxon>Rhabditoidea</taxon>
        <taxon>Rhabditidae</taxon>
        <taxon>Peloderinae</taxon>
        <taxon>Caenorhabditis</taxon>
    </lineage>
</organism>
<keyword evidence="1" id="KW-1133">Transmembrane helix</keyword>
<feature type="transmembrane region" description="Helical" evidence="1">
    <location>
        <begin position="177"/>
        <end position="200"/>
    </location>
</feature>
<evidence type="ECO:0000313" key="2">
    <source>
        <dbReference type="EMBL" id="UMM31842.1"/>
    </source>
</evidence>
<dbReference type="PANTHER" id="PTHR23021:SF11">
    <property type="entry name" value="SERPENTINE RECEPTOR, CLASS T"/>
    <property type="match status" value="1"/>
</dbReference>
<keyword evidence="1" id="KW-0472">Membrane</keyword>
<gene>
    <name evidence="2" type="ORF">L5515_005874</name>
</gene>
<evidence type="ECO:0008006" key="4">
    <source>
        <dbReference type="Google" id="ProtNLM"/>
    </source>
</evidence>